<keyword evidence="2" id="KW-1185">Reference proteome</keyword>
<sequence length="179" mass="19070">MASVLRNNDMVREVEERLVEDVECVVDQAQPTDAQTARLAGRLVDGVSASIEALLATAGTVAEAEAARSSGQPFSEDGRVAAEEVLATAAAAVAGVEFPLTAMVNAVLQWIQRPADATIERPVYVQMSAFALLVAHLIQHELTKDGEPDDGTKRLILPFEKVDTNLTGTDDETEIDVGL</sequence>
<accession>A0A9W7Y2A5</accession>
<gene>
    <name evidence="1" type="ORF">LPJ61_005831</name>
</gene>
<comment type="caution">
    <text evidence="1">The sequence shown here is derived from an EMBL/GenBank/DDBJ whole genome shotgun (WGS) entry which is preliminary data.</text>
</comment>
<evidence type="ECO:0000313" key="2">
    <source>
        <dbReference type="Proteomes" id="UP001143981"/>
    </source>
</evidence>
<dbReference type="Proteomes" id="UP001143981">
    <property type="component" value="Unassembled WGS sequence"/>
</dbReference>
<dbReference type="EMBL" id="JANBOI010002239">
    <property type="protein sequence ID" value="KAJ1723365.1"/>
    <property type="molecule type" value="Genomic_DNA"/>
</dbReference>
<protein>
    <submittedName>
        <fullName evidence="1">Uncharacterized protein</fullName>
    </submittedName>
</protein>
<evidence type="ECO:0000313" key="1">
    <source>
        <dbReference type="EMBL" id="KAJ1723365.1"/>
    </source>
</evidence>
<proteinExistence type="predicted"/>
<reference evidence="1" key="1">
    <citation type="submission" date="2022-07" db="EMBL/GenBank/DDBJ databases">
        <title>Phylogenomic reconstructions and comparative analyses of Kickxellomycotina fungi.</title>
        <authorList>
            <person name="Reynolds N.K."/>
            <person name="Stajich J.E."/>
            <person name="Barry K."/>
            <person name="Grigoriev I.V."/>
            <person name="Crous P."/>
            <person name="Smith M.E."/>
        </authorList>
    </citation>
    <scope>NUCLEOTIDE SEQUENCE</scope>
    <source>
        <strain evidence="1">BCRC 34381</strain>
    </source>
</reference>
<name>A0A9W7Y2A5_9FUNG</name>
<feature type="non-terminal residue" evidence="1">
    <location>
        <position position="1"/>
    </location>
</feature>
<organism evidence="1 2">
    <name type="scientific">Coemansia biformis</name>
    <dbReference type="NCBI Taxonomy" id="1286918"/>
    <lineage>
        <taxon>Eukaryota</taxon>
        <taxon>Fungi</taxon>
        <taxon>Fungi incertae sedis</taxon>
        <taxon>Zoopagomycota</taxon>
        <taxon>Kickxellomycotina</taxon>
        <taxon>Kickxellomycetes</taxon>
        <taxon>Kickxellales</taxon>
        <taxon>Kickxellaceae</taxon>
        <taxon>Coemansia</taxon>
    </lineage>
</organism>
<dbReference type="AlphaFoldDB" id="A0A9W7Y2A5"/>
<feature type="non-terminal residue" evidence="1">
    <location>
        <position position="179"/>
    </location>
</feature>